<dbReference type="Gene3D" id="3.10.580.10">
    <property type="entry name" value="CBS-domain"/>
    <property type="match status" value="1"/>
</dbReference>
<gene>
    <name evidence="4" type="ORF">Desfe_0625</name>
</gene>
<dbReference type="Pfam" id="PF00571">
    <property type="entry name" value="CBS"/>
    <property type="match status" value="2"/>
</dbReference>
<dbReference type="AlphaFoldDB" id="I3XRF2"/>
<dbReference type="GeneID" id="13062316"/>
<dbReference type="CDD" id="cd09836">
    <property type="entry name" value="CBS_pair_arch"/>
    <property type="match status" value="1"/>
</dbReference>
<evidence type="ECO:0000313" key="4">
    <source>
        <dbReference type="EMBL" id="AFL66526.1"/>
    </source>
</evidence>
<dbReference type="HOGENOM" id="CLU_040681_12_1_2"/>
<proteinExistence type="predicted"/>
<dbReference type="SMART" id="SM00116">
    <property type="entry name" value="CBS"/>
    <property type="match status" value="2"/>
</dbReference>
<dbReference type="eggNOG" id="arCOG00606">
    <property type="taxonomic scope" value="Archaea"/>
</dbReference>
<dbReference type="RefSeq" id="WP_014767427.1">
    <property type="nucleotide sequence ID" value="NC_018001.1"/>
</dbReference>
<evidence type="ECO:0000313" key="5">
    <source>
        <dbReference type="Proteomes" id="UP000006175"/>
    </source>
</evidence>
<organism evidence="4 5">
    <name type="scientific">Desulfurococcus amylolyticus DSM 16532</name>
    <dbReference type="NCBI Taxonomy" id="768672"/>
    <lineage>
        <taxon>Archaea</taxon>
        <taxon>Thermoproteota</taxon>
        <taxon>Thermoprotei</taxon>
        <taxon>Desulfurococcales</taxon>
        <taxon>Desulfurococcaceae</taxon>
        <taxon>Desulfurococcus</taxon>
    </lineage>
</organism>
<keyword evidence="2" id="KW-0129">CBS domain</keyword>
<dbReference type="SUPFAM" id="SSF54631">
    <property type="entry name" value="CBS-domain pair"/>
    <property type="match status" value="1"/>
</dbReference>
<dbReference type="InterPro" id="IPR046342">
    <property type="entry name" value="CBS_dom_sf"/>
</dbReference>
<evidence type="ECO:0000259" key="3">
    <source>
        <dbReference type="PROSITE" id="PS51371"/>
    </source>
</evidence>
<keyword evidence="5" id="KW-1185">Reference proteome</keyword>
<dbReference type="EMBL" id="CP003321">
    <property type="protein sequence ID" value="AFL66526.1"/>
    <property type="molecule type" value="Genomic_DNA"/>
</dbReference>
<protein>
    <submittedName>
        <fullName evidence="4">Putative signal transduction protein with CBS domains</fullName>
    </submittedName>
</protein>
<dbReference type="InterPro" id="IPR051462">
    <property type="entry name" value="CBS_domain-containing"/>
</dbReference>
<reference evidence="4 5" key="1">
    <citation type="journal article" date="2012" name="J. Bacteriol.">
        <title>Complete Genome Sequence of Desulfurococcus fermentans, a Hyperthermophilic Cellulolytic Crenarchaeon Isolated from a Freshwater Hot Spring in Kamchatka, Russia.</title>
        <authorList>
            <person name="Susanti D."/>
            <person name="Johnson E.F."/>
            <person name="Rodriguez J.R."/>
            <person name="Anderson I."/>
            <person name="Perevalova A.A."/>
            <person name="Kyrpides N."/>
            <person name="Lucas S."/>
            <person name="Han J."/>
            <person name="Lapidus A."/>
            <person name="Cheng J.F."/>
            <person name="Goodwin L."/>
            <person name="Pitluck S."/>
            <person name="Mavrommatis K."/>
            <person name="Peters L."/>
            <person name="Land M.L."/>
            <person name="Hauser L."/>
            <person name="Gopalan V."/>
            <person name="Chan P.P."/>
            <person name="Lowe T.M."/>
            <person name="Atomi H."/>
            <person name="Bonch-Osmolovskaya E.A."/>
            <person name="Woyke T."/>
            <person name="Mukhopadhyay B."/>
        </authorList>
    </citation>
    <scope>NUCLEOTIDE SEQUENCE [LARGE SCALE GENOMIC DNA]</scope>
    <source>
        <strain evidence="4 5">DSM 16532</strain>
    </source>
</reference>
<dbReference type="InterPro" id="IPR000644">
    <property type="entry name" value="CBS_dom"/>
</dbReference>
<sequence length="141" mass="15548">MSLFRRKRSVPLRVSDIMSTPPITIKETESVEKAAKLMFENNTSSVIVVNSDGLLTGIVTAKDIVAAVALGKIGQDIPVARFMKENPLTIGPDAHITEALEKMREFNVRHLPVVDKNNKPVGMVSVRDIMDVLLTLLKIIE</sequence>
<dbReference type="PANTHER" id="PTHR48108:SF26">
    <property type="entry name" value="CBS DOMAIN-CONTAINING PROTEIN DDB_G0289609"/>
    <property type="match status" value="1"/>
</dbReference>
<dbReference type="Proteomes" id="UP000006175">
    <property type="component" value="Chromosome"/>
</dbReference>
<keyword evidence="1" id="KW-0677">Repeat</keyword>
<evidence type="ECO:0000256" key="1">
    <source>
        <dbReference type="ARBA" id="ARBA00022737"/>
    </source>
</evidence>
<name>I3XRF2_DESAM</name>
<dbReference type="OrthoDB" id="8919at2157"/>
<feature type="domain" description="CBS" evidence="3">
    <location>
        <begin position="18"/>
        <end position="77"/>
    </location>
</feature>
<accession>I3XRF2</accession>
<dbReference type="PROSITE" id="PS51371">
    <property type="entry name" value="CBS"/>
    <property type="match status" value="2"/>
</dbReference>
<feature type="domain" description="CBS" evidence="3">
    <location>
        <begin position="83"/>
        <end position="139"/>
    </location>
</feature>
<dbReference type="KEGG" id="dfd:Desfe_0625"/>
<dbReference type="PANTHER" id="PTHR48108">
    <property type="entry name" value="CBS DOMAIN-CONTAINING PROTEIN CBSX2, CHLOROPLASTIC"/>
    <property type="match status" value="1"/>
</dbReference>
<evidence type="ECO:0000256" key="2">
    <source>
        <dbReference type="PROSITE-ProRule" id="PRU00703"/>
    </source>
</evidence>